<comment type="subcellular location">
    <subcellularLocation>
        <location evidence="1">Membrane</location>
        <topology evidence="1">Multi-pass membrane protein</topology>
    </subcellularLocation>
</comment>
<feature type="transmembrane region" description="Helical" evidence="5">
    <location>
        <begin position="36"/>
        <end position="60"/>
    </location>
</feature>
<comment type="caution">
    <text evidence="6">The sequence shown here is derived from an EMBL/GenBank/DDBJ whole genome shotgun (WGS) entry which is preliminary data.</text>
</comment>
<keyword evidence="7" id="KW-1185">Reference proteome</keyword>
<proteinExistence type="predicted"/>
<dbReference type="RefSeq" id="WP_088443753.1">
    <property type="nucleotide sequence ID" value="NZ_BMMC01000025.1"/>
</dbReference>
<feature type="transmembrane region" description="Helical" evidence="5">
    <location>
        <begin position="326"/>
        <end position="343"/>
    </location>
</feature>
<keyword evidence="2 5" id="KW-0812">Transmembrane</keyword>
<evidence type="ECO:0000256" key="2">
    <source>
        <dbReference type="ARBA" id="ARBA00022692"/>
    </source>
</evidence>
<dbReference type="Proteomes" id="UP000197361">
    <property type="component" value="Unassembled WGS sequence"/>
</dbReference>
<feature type="transmembrane region" description="Helical" evidence="5">
    <location>
        <begin position="72"/>
        <end position="91"/>
    </location>
</feature>
<gene>
    <name evidence="6" type="ORF">CDQ92_19095</name>
</gene>
<dbReference type="InterPro" id="IPR051085">
    <property type="entry name" value="MB_O-acyltransferase"/>
</dbReference>
<feature type="transmembrane region" description="Helical" evidence="5">
    <location>
        <begin position="364"/>
        <end position="382"/>
    </location>
</feature>
<dbReference type="OrthoDB" id="139172at2"/>
<feature type="transmembrane region" description="Helical" evidence="5">
    <location>
        <begin position="227"/>
        <end position="248"/>
    </location>
</feature>
<accession>A0A246JNF7</accession>
<feature type="transmembrane region" description="Helical" evidence="5">
    <location>
        <begin position="7"/>
        <end position="24"/>
    </location>
</feature>
<evidence type="ECO:0000256" key="1">
    <source>
        <dbReference type="ARBA" id="ARBA00004141"/>
    </source>
</evidence>
<dbReference type="InterPro" id="IPR004299">
    <property type="entry name" value="MBOAT_fam"/>
</dbReference>
<evidence type="ECO:0000256" key="4">
    <source>
        <dbReference type="ARBA" id="ARBA00023136"/>
    </source>
</evidence>
<evidence type="ECO:0000313" key="6">
    <source>
        <dbReference type="EMBL" id="OWQ94115.1"/>
    </source>
</evidence>
<dbReference type="PANTHER" id="PTHR13285">
    <property type="entry name" value="ACYLTRANSFERASE"/>
    <property type="match status" value="1"/>
</dbReference>
<evidence type="ECO:0000256" key="5">
    <source>
        <dbReference type="SAM" id="Phobius"/>
    </source>
</evidence>
<feature type="transmembrane region" description="Helical" evidence="5">
    <location>
        <begin position="299"/>
        <end position="320"/>
    </location>
</feature>
<sequence length="391" mass="42731">MLIQLNLNFWLAAAVVFVAIRLPLMRTGTWYGLLNLAGLAIILGWRVAASVSVLSVLLWFAAWAVERLPERVGAIAFATTLAGLILLLALHKLLFELGIGGSLAGPTLAAARGLELIAYSYFALRALDMLNAVRGGMRLIDPLALSGFLAPFFMMPAGPINAYAPHVAFGGGDAPKAPSTGEFARGVETIVAGLFMKFVLAELLRLWVVGANGDWPTGTLASSAVTFVYIFLDFAGYSAVALGIGRLIGVPTPRNFRWPFLATSLTDFWTRWHISLGDWLKRNLYFPIQLALMRRTGGAFPVATATAGLVCAFTFAGVWHRFTLDFLVWGILFGILLSIEKVVQDQFWRPFCQRHPRVVVAARWLGPVYVTFTVIAMLHLTAMTQMVGNDR</sequence>
<dbReference type="AlphaFoldDB" id="A0A246JNF7"/>
<dbReference type="GO" id="GO:0016746">
    <property type="term" value="F:acyltransferase activity"/>
    <property type="evidence" value="ECO:0007669"/>
    <property type="project" value="TreeGrafter"/>
</dbReference>
<feature type="transmembrane region" description="Helical" evidence="5">
    <location>
        <begin position="103"/>
        <end position="122"/>
    </location>
</feature>
<evidence type="ECO:0000313" key="7">
    <source>
        <dbReference type="Proteomes" id="UP000197361"/>
    </source>
</evidence>
<dbReference type="Pfam" id="PF03062">
    <property type="entry name" value="MBOAT"/>
    <property type="match status" value="1"/>
</dbReference>
<dbReference type="GO" id="GO:0016020">
    <property type="term" value="C:membrane"/>
    <property type="evidence" value="ECO:0007669"/>
    <property type="project" value="UniProtKB-SubCell"/>
</dbReference>
<evidence type="ECO:0000256" key="3">
    <source>
        <dbReference type="ARBA" id="ARBA00022989"/>
    </source>
</evidence>
<evidence type="ECO:0008006" key="8">
    <source>
        <dbReference type="Google" id="ProtNLM"/>
    </source>
</evidence>
<keyword evidence="4 5" id="KW-0472">Membrane</keyword>
<dbReference type="EMBL" id="NISK01000005">
    <property type="protein sequence ID" value="OWQ94115.1"/>
    <property type="molecule type" value="Genomic_DNA"/>
</dbReference>
<keyword evidence="3 5" id="KW-1133">Transmembrane helix</keyword>
<feature type="transmembrane region" description="Helical" evidence="5">
    <location>
        <begin position="143"/>
        <end position="164"/>
    </location>
</feature>
<reference evidence="6 7" key="1">
    <citation type="journal article" date="2010" name="Int. J. Syst. Evol. Microbiol.">
        <title>Sphingopyxis bauzanensis sp. nov., a psychrophilic bacterium isolated from soil.</title>
        <authorList>
            <person name="Zhang D.C."/>
            <person name="Liu H.C."/>
            <person name="Xin Y.H."/>
            <person name="Zhou Y.G."/>
            <person name="Schinner F."/>
            <person name="Margesin R."/>
        </authorList>
    </citation>
    <scope>NUCLEOTIDE SEQUENCE [LARGE SCALE GENOMIC DNA]</scope>
    <source>
        <strain evidence="6 7">DSM 22271</strain>
    </source>
</reference>
<organism evidence="6 7">
    <name type="scientific">Sphingopyxis bauzanensis</name>
    <dbReference type="NCBI Taxonomy" id="651663"/>
    <lineage>
        <taxon>Bacteria</taxon>
        <taxon>Pseudomonadati</taxon>
        <taxon>Pseudomonadota</taxon>
        <taxon>Alphaproteobacteria</taxon>
        <taxon>Sphingomonadales</taxon>
        <taxon>Sphingomonadaceae</taxon>
        <taxon>Sphingopyxis</taxon>
    </lineage>
</organism>
<name>A0A246JNF7_9SPHN</name>
<protein>
    <recommendedName>
        <fullName evidence="8">Membrane-bound O-acyltransferase family protein</fullName>
    </recommendedName>
</protein>
<dbReference type="PANTHER" id="PTHR13285:SF18">
    <property type="entry name" value="PROTEIN-CYSTEINE N-PALMITOYLTRANSFERASE RASP"/>
    <property type="match status" value="1"/>
</dbReference>